<dbReference type="PANTHER" id="PTHR13124">
    <property type="entry name" value="39S RIBOSOMAL PROTEIN L46, MITOCHONDRIAL PRECURSOR-RELATED"/>
    <property type="match status" value="1"/>
</dbReference>
<evidence type="ECO:0000256" key="1">
    <source>
        <dbReference type="ARBA" id="ARBA00004173"/>
    </source>
</evidence>
<evidence type="ECO:0000259" key="9">
    <source>
        <dbReference type="Pfam" id="PF11788"/>
    </source>
</evidence>
<protein>
    <recommendedName>
        <fullName evidence="7">Large ribosomal subunit protein mL46</fullName>
    </recommendedName>
</protein>
<dbReference type="Pfam" id="PF11788">
    <property type="entry name" value="MRP-L46"/>
    <property type="match status" value="1"/>
</dbReference>
<evidence type="ECO:0000256" key="3">
    <source>
        <dbReference type="ARBA" id="ARBA00022946"/>
    </source>
</evidence>
<keyword evidence="11" id="KW-1185">Reference proteome</keyword>
<dbReference type="Proteomes" id="UP000006701">
    <property type="component" value="Unassembled WGS sequence"/>
</dbReference>
<feature type="compositionally biased region" description="Basic and acidic residues" evidence="8">
    <location>
        <begin position="189"/>
        <end position="198"/>
    </location>
</feature>
<gene>
    <name evidence="10" type="ORF">ACLA_075920</name>
</gene>
<dbReference type="FunFam" id="3.90.79.10:FF:000018">
    <property type="entry name" value="39S ribosomal protein L46, mitochondrial"/>
    <property type="match status" value="1"/>
</dbReference>
<dbReference type="PANTHER" id="PTHR13124:SF12">
    <property type="entry name" value="LARGE RIBOSOMAL SUBUNIT PROTEIN ML46"/>
    <property type="match status" value="1"/>
</dbReference>
<dbReference type="SUPFAM" id="SSF55811">
    <property type="entry name" value="Nudix"/>
    <property type="match status" value="1"/>
</dbReference>
<dbReference type="HOGENOM" id="CLU_040204_1_0_1"/>
<evidence type="ECO:0000256" key="8">
    <source>
        <dbReference type="SAM" id="MobiDB-lite"/>
    </source>
</evidence>
<keyword evidence="5" id="KW-0496">Mitochondrion</keyword>
<dbReference type="eggNOG" id="KOG4548">
    <property type="taxonomic scope" value="Eukaryota"/>
</dbReference>
<evidence type="ECO:0000256" key="6">
    <source>
        <dbReference type="ARBA" id="ARBA00023274"/>
    </source>
</evidence>
<evidence type="ECO:0000256" key="7">
    <source>
        <dbReference type="ARBA" id="ARBA00035190"/>
    </source>
</evidence>
<dbReference type="EMBL" id="DS027045">
    <property type="protein sequence ID" value="EAW14552.1"/>
    <property type="molecule type" value="Genomic_DNA"/>
</dbReference>
<dbReference type="AlphaFoldDB" id="A1C831"/>
<evidence type="ECO:0000313" key="11">
    <source>
        <dbReference type="Proteomes" id="UP000006701"/>
    </source>
</evidence>
<dbReference type="STRING" id="344612.A1C831"/>
<dbReference type="GO" id="GO:0003735">
    <property type="term" value="F:structural constituent of ribosome"/>
    <property type="evidence" value="ECO:0007669"/>
    <property type="project" value="InterPro"/>
</dbReference>
<comment type="subcellular location">
    <subcellularLocation>
        <location evidence="1">Mitochondrion</location>
    </subcellularLocation>
</comment>
<accession>A1C831</accession>
<feature type="domain" description="Large ribosomal subunit protein mL46 N-terminal" evidence="9">
    <location>
        <begin position="61"/>
        <end position="192"/>
    </location>
</feature>
<dbReference type="OMA" id="HPFENAF"/>
<sequence length="333" mass="37771">MSSAPNGARRIASVLRPSIVDSGVCRSCRRNYASAATPISTSEIASPSSSPFPVVKPTHIIKAGVVLSRPPQITRDLTSFEKAYFFYQKRLNERLALPFTKYFYFKRGTPADEDWKRKIRERETPARDIGKYNAYSKEAWNDELLVGAVESEPEHQVEMLVQDAEATVNATSQDTSKKEEIPRPFSRATEADQKNDQKSLNRALQRTLYLLVQTKEGFWKLPSSSIETGETLRLAAERTLAQSAGVNMNTWMVGYHPVGHHMYNFRYPKTDATGHELLGEKTFFMKSRIMAGQADLAANSQNLQDFKWLAKDEIAKFVLPQYYSNIKNMLAER</sequence>
<dbReference type="CDD" id="cd04661">
    <property type="entry name" value="NUDIX_MRP_L46"/>
    <property type="match status" value="1"/>
</dbReference>
<evidence type="ECO:0000256" key="5">
    <source>
        <dbReference type="ARBA" id="ARBA00023128"/>
    </source>
</evidence>
<proteinExistence type="inferred from homology"/>
<dbReference type="KEGG" id="act:ACLA_075920"/>
<organism evidence="10 11">
    <name type="scientific">Aspergillus clavatus (strain ATCC 1007 / CBS 513.65 / DSM 816 / NCTC 3887 / NRRL 1 / QM 1276 / 107)</name>
    <dbReference type="NCBI Taxonomy" id="344612"/>
    <lineage>
        <taxon>Eukaryota</taxon>
        <taxon>Fungi</taxon>
        <taxon>Dikarya</taxon>
        <taxon>Ascomycota</taxon>
        <taxon>Pezizomycotina</taxon>
        <taxon>Eurotiomycetes</taxon>
        <taxon>Eurotiomycetidae</taxon>
        <taxon>Eurotiales</taxon>
        <taxon>Aspergillaceae</taxon>
        <taxon>Aspergillus</taxon>
        <taxon>Aspergillus subgen. Fumigati</taxon>
    </lineage>
</organism>
<keyword evidence="4" id="KW-0689">Ribosomal protein</keyword>
<dbReference type="GO" id="GO:0005743">
    <property type="term" value="C:mitochondrial inner membrane"/>
    <property type="evidence" value="ECO:0007669"/>
    <property type="project" value="UniProtKB-ARBA"/>
</dbReference>
<dbReference type="OrthoDB" id="414075at2759"/>
<dbReference type="GO" id="GO:0005762">
    <property type="term" value="C:mitochondrial large ribosomal subunit"/>
    <property type="evidence" value="ECO:0007669"/>
    <property type="project" value="TreeGrafter"/>
</dbReference>
<keyword evidence="6" id="KW-0687">Ribonucleoprotein</keyword>
<evidence type="ECO:0000256" key="4">
    <source>
        <dbReference type="ARBA" id="ARBA00022980"/>
    </source>
</evidence>
<dbReference type="InterPro" id="IPR015797">
    <property type="entry name" value="NUDIX_hydrolase-like_dom_sf"/>
</dbReference>
<comment type="similarity">
    <text evidence="2">Belongs to the mitochondrion-specific ribosomal protein mL46 family.</text>
</comment>
<dbReference type="Gene3D" id="3.90.79.10">
    <property type="entry name" value="Nucleoside Triphosphate Pyrophosphohydrolase"/>
    <property type="match status" value="1"/>
</dbReference>
<dbReference type="GeneID" id="4707679"/>
<evidence type="ECO:0000256" key="2">
    <source>
        <dbReference type="ARBA" id="ARBA00009070"/>
    </source>
</evidence>
<evidence type="ECO:0000313" key="10">
    <source>
        <dbReference type="EMBL" id="EAW14552.1"/>
    </source>
</evidence>
<dbReference type="InterPro" id="IPR033650">
    <property type="entry name" value="Ribosomal_mL46_NUDIX"/>
</dbReference>
<keyword evidence="3" id="KW-0809">Transit peptide</keyword>
<dbReference type="RefSeq" id="XP_001275978.1">
    <property type="nucleotide sequence ID" value="XM_001275977.1"/>
</dbReference>
<dbReference type="VEuPathDB" id="FungiDB:ACLA_075920"/>
<name>A1C831_ASPCL</name>
<reference evidence="10 11" key="1">
    <citation type="journal article" date="2008" name="PLoS Genet.">
        <title>Genomic islands in the pathogenic filamentous fungus Aspergillus fumigatus.</title>
        <authorList>
            <person name="Fedorova N.D."/>
            <person name="Khaldi N."/>
            <person name="Joardar V.S."/>
            <person name="Maiti R."/>
            <person name="Amedeo P."/>
            <person name="Anderson M.J."/>
            <person name="Crabtree J."/>
            <person name="Silva J.C."/>
            <person name="Badger J.H."/>
            <person name="Albarraq A."/>
            <person name="Angiuoli S."/>
            <person name="Bussey H."/>
            <person name="Bowyer P."/>
            <person name="Cotty P.J."/>
            <person name="Dyer P.S."/>
            <person name="Egan A."/>
            <person name="Galens K."/>
            <person name="Fraser-Liggett C.M."/>
            <person name="Haas B.J."/>
            <person name="Inman J.M."/>
            <person name="Kent R."/>
            <person name="Lemieux S."/>
            <person name="Malavazi I."/>
            <person name="Orvis J."/>
            <person name="Roemer T."/>
            <person name="Ronning C.M."/>
            <person name="Sundaram J.P."/>
            <person name="Sutton G."/>
            <person name="Turner G."/>
            <person name="Venter J.C."/>
            <person name="White O.R."/>
            <person name="Whitty B.R."/>
            <person name="Youngman P."/>
            <person name="Wolfe K.H."/>
            <person name="Goldman G.H."/>
            <person name="Wortman J.R."/>
            <person name="Jiang B."/>
            <person name="Denning D.W."/>
            <person name="Nierman W.C."/>
        </authorList>
    </citation>
    <scope>NUCLEOTIDE SEQUENCE [LARGE SCALE GENOMIC DNA]</scope>
    <source>
        <strain evidence="11">ATCC 1007 / CBS 513.65 / DSM 816 / NCTC 3887 / NRRL 1</strain>
    </source>
</reference>
<dbReference type="InterPro" id="IPR040008">
    <property type="entry name" value="Ribosomal_mL46"/>
</dbReference>
<dbReference type="InterPro" id="IPR021757">
    <property type="entry name" value="Ribosomal_mL46_N"/>
</dbReference>
<feature type="region of interest" description="Disordered" evidence="8">
    <location>
        <begin position="167"/>
        <end position="198"/>
    </location>
</feature>